<dbReference type="EMBL" id="MAAO01000006">
    <property type="protein sequence ID" value="OUR96377.1"/>
    <property type="molecule type" value="Genomic_DNA"/>
</dbReference>
<comment type="caution">
    <text evidence="2">The sequence shown here is derived from an EMBL/GenBank/DDBJ whole genome shotgun (WGS) entry which is preliminary data.</text>
</comment>
<feature type="transmembrane region" description="Helical" evidence="1">
    <location>
        <begin position="239"/>
        <end position="257"/>
    </location>
</feature>
<keyword evidence="1" id="KW-1133">Transmembrane helix</keyword>
<dbReference type="AlphaFoldDB" id="A0A1Y5F662"/>
<sequence>MFYLNNFIQNIKRHPLWGGMYLLATLVLLISAMNFTTLESVVFKSSRNLNSGPYFHALISGAENHKRISRKLLELPGVHRVEILGENEIQAQVSSVLSNLNLDMKIEDIDLNYAGLKVVLNRNLQLRSQELIRDYLVRLVGESKLTLGAIKAITKAEKLKNQLFSQFREWGVTVVSLGFIIIWALVGIVFSTLVRKSSYIIEHFQRRKKVGLKVMLTGSLLLFVSSLLITLLVGQLSLIGMLVGGVFILAISSLQVGKLQWQE</sequence>
<evidence type="ECO:0000313" key="2">
    <source>
        <dbReference type="EMBL" id="OUR96377.1"/>
    </source>
</evidence>
<proteinExistence type="predicted"/>
<gene>
    <name evidence="2" type="ORF">A9Q84_08475</name>
</gene>
<protein>
    <recommendedName>
        <fullName evidence="4">Cell division protein FtsX</fullName>
    </recommendedName>
</protein>
<keyword evidence="1" id="KW-0472">Membrane</keyword>
<dbReference type="Proteomes" id="UP000196531">
    <property type="component" value="Unassembled WGS sequence"/>
</dbReference>
<feature type="transmembrane region" description="Helical" evidence="1">
    <location>
        <begin position="214"/>
        <end position="233"/>
    </location>
</feature>
<name>A0A1Y5F662_9BACT</name>
<keyword evidence="1" id="KW-0812">Transmembrane</keyword>
<accession>A0A1Y5F662</accession>
<evidence type="ECO:0000256" key="1">
    <source>
        <dbReference type="SAM" id="Phobius"/>
    </source>
</evidence>
<organism evidence="2 3">
    <name type="scientific">Halobacteriovorax marinus</name>
    <dbReference type="NCBI Taxonomy" id="97084"/>
    <lineage>
        <taxon>Bacteria</taxon>
        <taxon>Pseudomonadati</taxon>
        <taxon>Bdellovibrionota</taxon>
        <taxon>Bacteriovoracia</taxon>
        <taxon>Bacteriovoracales</taxon>
        <taxon>Halobacteriovoraceae</taxon>
        <taxon>Halobacteriovorax</taxon>
    </lineage>
</organism>
<feature type="transmembrane region" description="Helical" evidence="1">
    <location>
        <begin position="21"/>
        <end position="43"/>
    </location>
</feature>
<evidence type="ECO:0008006" key="4">
    <source>
        <dbReference type="Google" id="ProtNLM"/>
    </source>
</evidence>
<evidence type="ECO:0000313" key="3">
    <source>
        <dbReference type="Proteomes" id="UP000196531"/>
    </source>
</evidence>
<feature type="transmembrane region" description="Helical" evidence="1">
    <location>
        <begin position="170"/>
        <end position="194"/>
    </location>
</feature>
<reference evidence="3" key="1">
    <citation type="journal article" date="2017" name="Proc. Natl. Acad. Sci. U.S.A.">
        <title>Simulation of Deepwater Horizon oil plume reveals substrate specialization within a complex community of hydrocarbon-degraders.</title>
        <authorList>
            <person name="Hu P."/>
            <person name="Dubinsky E.A."/>
            <person name="Probst A.J."/>
            <person name="Wang J."/>
            <person name="Sieber C.M.K."/>
            <person name="Tom L.M."/>
            <person name="Gardinali P."/>
            <person name="Banfield J.F."/>
            <person name="Atlas R.M."/>
            <person name="Andersen G.L."/>
        </authorList>
    </citation>
    <scope>NUCLEOTIDE SEQUENCE [LARGE SCALE GENOMIC DNA]</scope>
</reference>